<dbReference type="Proteomes" id="UP000005824">
    <property type="component" value="Unassembled WGS sequence"/>
</dbReference>
<organism evidence="1 2">
    <name type="scientific">Chthoniobacter flavus Ellin428</name>
    <dbReference type="NCBI Taxonomy" id="497964"/>
    <lineage>
        <taxon>Bacteria</taxon>
        <taxon>Pseudomonadati</taxon>
        <taxon>Verrucomicrobiota</taxon>
        <taxon>Spartobacteria</taxon>
        <taxon>Chthoniobacterales</taxon>
        <taxon>Chthoniobacteraceae</taxon>
        <taxon>Chthoniobacter</taxon>
    </lineage>
</organism>
<sequence length="86" mass="9904">MSRPRIDIQVPDQPFTTHTLEERYPHLSHTLIHKRVKEWLSGGKVKCIGKQQQEIAQQKAWFLYEPVCGSRSPESRADQLIAAGHN</sequence>
<gene>
    <name evidence="1" type="ORF">CfE428DRAFT_5690</name>
</gene>
<dbReference type="RefSeq" id="WP_006983011.1">
    <property type="nucleotide sequence ID" value="NZ_ABVL01000028.1"/>
</dbReference>
<accession>B4D9X3</accession>
<dbReference type="InParanoid" id="B4D9X3"/>
<protein>
    <submittedName>
        <fullName evidence="1">Uncharacterized protein</fullName>
    </submittedName>
</protein>
<dbReference type="EMBL" id="ABVL01000028">
    <property type="protein sequence ID" value="EDY16727.1"/>
    <property type="molecule type" value="Genomic_DNA"/>
</dbReference>
<comment type="caution">
    <text evidence="1">The sequence shown here is derived from an EMBL/GenBank/DDBJ whole genome shotgun (WGS) entry which is preliminary data.</text>
</comment>
<proteinExistence type="predicted"/>
<evidence type="ECO:0000313" key="2">
    <source>
        <dbReference type="Proteomes" id="UP000005824"/>
    </source>
</evidence>
<evidence type="ECO:0000313" key="1">
    <source>
        <dbReference type="EMBL" id="EDY16727.1"/>
    </source>
</evidence>
<keyword evidence="2" id="KW-1185">Reference proteome</keyword>
<reference evidence="1 2" key="1">
    <citation type="journal article" date="2011" name="J. Bacteriol.">
        <title>Genome sequence of Chthoniobacter flavus Ellin428, an aerobic heterotrophic soil bacterium.</title>
        <authorList>
            <person name="Kant R."/>
            <person name="van Passel M.W."/>
            <person name="Palva A."/>
            <person name="Lucas S."/>
            <person name="Lapidus A."/>
            <person name="Glavina Del Rio T."/>
            <person name="Dalin E."/>
            <person name="Tice H."/>
            <person name="Bruce D."/>
            <person name="Goodwin L."/>
            <person name="Pitluck S."/>
            <person name="Larimer F.W."/>
            <person name="Land M.L."/>
            <person name="Hauser L."/>
            <person name="Sangwan P."/>
            <person name="de Vos W.M."/>
            <person name="Janssen P.H."/>
            <person name="Smidt H."/>
        </authorList>
    </citation>
    <scope>NUCLEOTIDE SEQUENCE [LARGE SCALE GENOMIC DNA]</scope>
    <source>
        <strain evidence="1 2">Ellin428</strain>
    </source>
</reference>
<name>B4D9X3_9BACT</name>
<dbReference type="AlphaFoldDB" id="B4D9X3"/>